<evidence type="ECO:0000256" key="4">
    <source>
        <dbReference type="ARBA" id="ARBA00009503"/>
    </source>
</evidence>
<keyword evidence="9 13" id="KW-0460">Magnesium</keyword>
<feature type="domain" description="Pterin-binding" evidence="14">
    <location>
        <begin position="26"/>
        <end position="279"/>
    </location>
</feature>
<dbReference type="InterPro" id="IPR006390">
    <property type="entry name" value="DHP_synth_dom"/>
</dbReference>
<accession>A0A6I2UD12</accession>
<dbReference type="Proteomes" id="UP000433181">
    <property type="component" value="Unassembled WGS sequence"/>
</dbReference>
<dbReference type="InterPro" id="IPR045031">
    <property type="entry name" value="DHP_synth-like"/>
</dbReference>
<evidence type="ECO:0000256" key="9">
    <source>
        <dbReference type="ARBA" id="ARBA00022842"/>
    </source>
</evidence>
<dbReference type="PROSITE" id="PS00792">
    <property type="entry name" value="DHPS_1"/>
    <property type="match status" value="1"/>
</dbReference>
<evidence type="ECO:0000259" key="14">
    <source>
        <dbReference type="PROSITE" id="PS50972"/>
    </source>
</evidence>
<evidence type="ECO:0000256" key="3">
    <source>
        <dbReference type="ARBA" id="ARBA00004763"/>
    </source>
</evidence>
<dbReference type="InterPro" id="IPR000489">
    <property type="entry name" value="Pterin-binding_dom"/>
</dbReference>
<dbReference type="AlphaFoldDB" id="A0A6I2UD12"/>
<reference evidence="15 16" key="1">
    <citation type="submission" date="2019-08" db="EMBL/GenBank/DDBJ databases">
        <title>In-depth cultivation of the pig gut microbiome towards novel bacterial diversity and tailored functional studies.</title>
        <authorList>
            <person name="Wylensek D."/>
            <person name="Hitch T.C.A."/>
            <person name="Clavel T."/>
        </authorList>
    </citation>
    <scope>NUCLEOTIDE SEQUENCE [LARGE SCALE GENOMIC DNA]</scope>
    <source>
        <strain evidence="15 16">WCA-693-APC-5D-A</strain>
    </source>
</reference>
<dbReference type="CDD" id="cd00739">
    <property type="entry name" value="DHPS"/>
    <property type="match status" value="1"/>
</dbReference>
<dbReference type="UniPathway" id="UPA00077">
    <property type="reaction ID" value="UER00156"/>
</dbReference>
<comment type="function">
    <text evidence="12 13">Catalyzes the condensation of para-aminobenzoate (pABA) with 6-hydroxymethyl-7,8-dihydropterin diphosphate (DHPt-PP) to form 7,8-dihydropteroate (H2Pte), the immediate precursor of folate derivatives.</text>
</comment>
<evidence type="ECO:0000256" key="10">
    <source>
        <dbReference type="ARBA" id="ARBA00022909"/>
    </source>
</evidence>
<evidence type="ECO:0000313" key="15">
    <source>
        <dbReference type="EMBL" id="MSU09403.1"/>
    </source>
</evidence>
<sequence length="292" mass="32154">MANVLREADRKYTWQDGKELEIGGRTLIMGILNVTPDSFSDGGKWNSVDKAVQHMLEMVVNGADIIDIGAESSRPGFVTMSAKDEIERLKPFLEAVVPACPVPVSIDTFKAETAAFAAEHGVHILNDIWGLQYEEEPGEMAKVAARYDLPVVVMHNRNSKEYKGDIIDSMRSFFLKSIEIADKAGIDLDKLILDPGIGFGKTVEGNLEVMNRLQELKQFDGRRYPVLLGTSRKSFIGNTLDLPVDERMEPTGATCVLGITKGCEIMRVHDVLPISRMCKITDAILAAGSRKG</sequence>
<evidence type="ECO:0000256" key="11">
    <source>
        <dbReference type="ARBA" id="ARBA00030193"/>
    </source>
</evidence>
<dbReference type="EMBL" id="VUNR01000022">
    <property type="protein sequence ID" value="MSU09403.1"/>
    <property type="molecule type" value="Genomic_DNA"/>
</dbReference>
<dbReference type="GO" id="GO:0046656">
    <property type="term" value="P:folic acid biosynthetic process"/>
    <property type="evidence" value="ECO:0007669"/>
    <property type="project" value="UniProtKB-KW"/>
</dbReference>
<evidence type="ECO:0000256" key="5">
    <source>
        <dbReference type="ARBA" id="ARBA00012458"/>
    </source>
</evidence>
<keyword evidence="16" id="KW-1185">Reference proteome</keyword>
<evidence type="ECO:0000256" key="12">
    <source>
        <dbReference type="ARBA" id="ARBA00053449"/>
    </source>
</evidence>
<evidence type="ECO:0000256" key="8">
    <source>
        <dbReference type="ARBA" id="ARBA00022723"/>
    </source>
</evidence>
<dbReference type="PROSITE" id="PS00793">
    <property type="entry name" value="DHPS_2"/>
    <property type="match status" value="1"/>
</dbReference>
<dbReference type="FunFam" id="3.20.20.20:FF:000006">
    <property type="entry name" value="Dihydropteroate synthase"/>
    <property type="match status" value="1"/>
</dbReference>
<keyword evidence="8 13" id="KW-0479">Metal-binding</keyword>
<dbReference type="GO" id="GO:0004156">
    <property type="term" value="F:dihydropteroate synthase activity"/>
    <property type="evidence" value="ECO:0007669"/>
    <property type="project" value="UniProtKB-EC"/>
</dbReference>
<proteinExistence type="inferred from homology"/>
<keyword evidence="7 13" id="KW-0808">Transferase</keyword>
<dbReference type="SUPFAM" id="SSF51717">
    <property type="entry name" value="Dihydropteroate synthetase-like"/>
    <property type="match status" value="1"/>
</dbReference>
<comment type="pathway">
    <text evidence="3 13">Cofactor biosynthesis; tetrahydrofolate biosynthesis; 7,8-dihydrofolate from 2-amino-4-hydroxy-6-hydroxymethyl-7,8-dihydropteridine diphosphate and 4-aminobenzoate: step 1/2.</text>
</comment>
<dbReference type="GO" id="GO:0046654">
    <property type="term" value="P:tetrahydrofolate biosynthetic process"/>
    <property type="evidence" value="ECO:0007669"/>
    <property type="project" value="UniProtKB-UniPathway"/>
</dbReference>
<evidence type="ECO:0000256" key="13">
    <source>
        <dbReference type="RuleBase" id="RU361205"/>
    </source>
</evidence>
<dbReference type="GeneID" id="96779344"/>
<evidence type="ECO:0000313" key="16">
    <source>
        <dbReference type="Proteomes" id="UP000433181"/>
    </source>
</evidence>
<keyword evidence="10 13" id="KW-0289">Folate biosynthesis</keyword>
<comment type="cofactor">
    <cofactor evidence="2 13">
        <name>Mg(2+)</name>
        <dbReference type="ChEBI" id="CHEBI:18420"/>
    </cofactor>
</comment>
<dbReference type="PROSITE" id="PS50972">
    <property type="entry name" value="PTERIN_BINDING"/>
    <property type="match status" value="1"/>
</dbReference>
<dbReference type="Gene3D" id="3.20.20.20">
    <property type="entry name" value="Dihydropteroate synthase-like"/>
    <property type="match status" value="1"/>
</dbReference>
<evidence type="ECO:0000256" key="7">
    <source>
        <dbReference type="ARBA" id="ARBA00022679"/>
    </source>
</evidence>
<comment type="caution">
    <text evidence="15">The sequence shown here is derived from an EMBL/GenBank/DDBJ whole genome shotgun (WGS) entry which is preliminary data.</text>
</comment>
<dbReference type="GO" id="GO:0046872">
    <property type="term" value="F:metal ion binding"/>
    <property type="evidence" value="ECO:0007669"/>
    <property type="project" value="UniProtKB-KW"/>
</dbReference>
<dbReference type="InterPro" id="IPR011005">
    <property type="entry name" value="Dihydropteroate_synth-like_sf"/>
</dbReference>
<dbReference type="PANTHER" id="PTHR20941">
    <property type="entry name" value="FOLATE SYNTHESIS PROTEINS"/>
    <property type="match status" value="1"/>
</dbReference>
<evidence type="ECO:0000256" key="2">
    <source>
        <dbReference type="ARBA" id="ARBA00001946"/>
    </source>
</evidence>
<dbReference type="NCBIfam" id="TIGR01496">
    <property type="entry name" value="DHPS"/>
    <property type="match status" value="1"/>
</dbReference>
<organism evidence="15 16">
    <name type="scientific">Anaerovibrio slackiae</name>
    <dbReference type="NCBI Taxonomy" id="2652309"/>
    <lineage>
        <taxon>Bacteria</taxon>
        <taxon>Bacillati</taxon>
        <taxon>Bacillota</taxon>
        <taxon>Negativicutes</taxon>
        <taxon>Selenomonadales</taxon>
        <taxon>Selenomonadaceae</taxon>
        <taxon>Anaerovibrio</taxon>
    </lineage>
</organism>
<evidence type="ECO:0000256" key="6">
    <source>
        <dbReference type="ARBA" id="ARBA00016919"/>
    </source>
</evidence>
<comment type="similarity">
    <text evidence="4 13">Belongs to the DHPS family.</text>
</comment>
<dbReference type="GO" id="GO:0005829">
    <property type="term" value="C:cytosol"/>
    <property type="evidence" value="ECO:0007669"/>
    <property type="project" value="TreeGrafter"/>
</dbReference>
<gene>
    <name evidence="15" type="primary">folP</name>
    <name evidence="15" type="ORF">FYJ84_10435</name>
</gene>
<comment type="catalytic activity">
    <reaction evidence="1">
        <text>(7,8-dihydropterin-6-yl)methyl diphosphate + 4-aminobenzoate = 7,8-dihydropteroate + diphosphate</text>
        <dbReference type="Rhea" id="RHEA:19949"/>
        <dbReference type="ChEBI" id="CHEBI:17836"/>
        <dbReference type="ChEBI" id="CHEBI:17839"/>
        <dbReference type="ChEBI" id="CHEBI:33019"/>
        <dbReference type="ChEBI" id="CHEBI:72950"/>
        <dbReference type="EC" id="2.5.1.15"/>
    </reaction>
</comment>
<name>A0A6I2UD12_9FIRM</name>
<evidence type="ECO:0000256" key="1">
    <source>
        <dbReference type="ARBA" id="ARBA00000012"/>
    </source>
</evidence>
<dbReference type="PANTHER" id="PTHR20941:SF1">
    <property type="entry name" value="FOLIC ACID SYNTHESIS PROTEIN FOL1"/>
    <property type="match status" value="1"/>
</dbReference>
<dbReference type="RefSeq" id="WP_154407570.1">
    <property type="nucleotide sequence ID" value="NZ_VUNR01000022.1"/>
</dbReference>
<dbReference type="Pfam" id="PF00809">
    <property type="entry name" value="Pterin_bind"/>
    <property type="match status" value="1"/>
</dbReference>
<dbReference type="EC" id="2.5.1.15" evidence="5 13"/>
<protein>
    <recommendedName>
        <fullName evidence="6 13">Dihydropteroate synthase</fullName>
        <shortName evidence="13">DHPS</shortName>
        <ecNumber evidence="5 13">2.5.1.15</ecNumber>
    </recommendedName>
    <alternativeName>
        <fullName evidence="11 13">Dihydropteroate pyrophosphorylase</fullName>
    </alternativeName>
</protein>